<proteinExistence type="predicted"/>
<dbReference type="EMBL" id="CM046103">
    <property type="protein sequence ID" value="KAI8427363.1"/>
    <property type="molecule type" value="Genomic_DNA"/>
</dbReference>
<evidence type="ECO:0000313" key="2">
    <source>
        <dbReference type="Proteomes" id="UP001064048"/>
    </source>
</evidence>
<evidence type="ECO:0000313" key="1">
    <source>
        <dbReference type="EMBL" id="KAI8427363.1"/>
    </source>
</evidence>
<protein>
    <submittedName>
        <fullName evidence="1">Uncharacterized protein</fullName>
    </submittedName>
</protein>
<name>A0ACC0JTK6_CHOFU</name>
<reference evidence="1 2" key="1">
    <citation type="journal article" date="2022" name="Genome Biol. Evol.">
        <title>The Spruce Budworm Genome: Reconstructing the Evolutionary History of Antifreeze Proteins.</title>
        <authorList>
            <person name="Beliveau C."/>
            <person name="Gagne P."/>
            <person name="Picq S."/>
            <person name="Vernygora O."/>
            <person name="Keeling C.I."/>
            <person name="Pinkney K."/>
            <person name="Doucet D."/>
            <person name="Wen F."/>
            <person name="Johnston J.S."/>
            <person name="Maaroufi H."/>
            <person name="Boyle B."/>
            <person name="Laroche J."/>
            <person name="Dewar K."/>
            <person name="Juretic N."/>
            <person name="Blackburn G."/>
            <person name="Nisole A."/>
            <person name="Brunet B."/>
            <person name="Brandao M."/>
            <person name="Lumley L."/>
            <person name="Duan J."/>
            <person name="Quan G."/>
            <person name="Lucarotti C.J."/>
            <person name="Roe A.D."/>
            <person name="Sperling F.A.H."/>
            <person name="Levesque R.C."/>
            <person name="Cusson M."/>
        </authorList>
    </citation>
    <scope>NUCLEOTIDE SEQUENCE [LARGE SCALE GENOMIC DNA]</scope>
    <source>
        <strain evidence="1">Glfc:IPQL:Cfum</strain>
    </source>
</reference>
<keyword evidence="2" id="KW-1185">Reference proteome</keyword>
<comment type="caution">
    <text evidence="1">The sequence shown here is derived from an EMBL/GenBank/DDBJ whole genome shotgun (WGS) entry which is preliminary data.</text>
</comment>
<accession>A0ACC0JTK6</accession>
<organism evidence="1 2">
    <name type="scientific">Choristoneura fumiferana</name>
    <name type="common">Spruce budworm moth</name>
    <name type="synonym">Archips fumiferana</name>
    <dbReference type="NCBI Taxonomy" id="7141"/>
    <lineage>
        <taxon>Eukaryota</taxon>
        <taxon>Metazoa</taxon>
        <taxon>Ecdysozoa</taxon>
        <taxon>Arthropoda</taxon>
        <taxon>Hexapoda</taxon>
        <taxon>Insecta</taxon>
        <taxon>Pterygota</taxon>
        <taxon>Neoptera</taxon>
        <taxon>Endopterygota</taxon>
        <taxon>Lepidoptera</taxon>
        <taxon>Glossata</taxon>
        <taxon>Ditrysia</taxon>
        <taxon>Tortricoidea</taxon>
        <taxon>Tortricidae</taxon>
        <taxon>Tortricinae</taxon>
        <taxon>Choristoneura</taxon>
    </lineage>
</organism>
<dbReference type="Proteomes" id="UP001064048">
    <property type="component" value="Chromosome 3"/>
</dbReference>
<gene>
    <name evidence="1" type="ORF">MSG28_001928</name>
</gene>
<sequence length="157" mass="17190">MSKSKASGNLTDVRVERPRRHTQGPSGLAETHRTPKVSTKSNPEFGERTPNPSRSEFREVAVYGKRAPKINSDYVYTNNAYVGSVDNISANRLNPPTSVIREQYWACSKWPYMQRVLAIAVGVLLGAVIGLVVTVTVTGKDPEDILPGFLTMSSAPD</sequence>